<dbReference type="InterPro" id="IPR029058">
    <property type="entry name" value="AB_hydrolase_fold"/>
</dbReference>
<dbReference type="EMBL" id="MCOG01000124">
    <property type="protein sequence ID" value="ORY41430.1"/>
    <property type="molecule type" value="Genomic_DNA"/>
</dbReference>
<dbReference type="STRING" id="1754190.A0A1Y2C316"/>
<dbReference type="GO" id="GO:0006508">
    <property type="term" value="P:proteolysis"/>
    <property type="evidence" value="ECO:0007669"/>
    <property type="project" value="InterPro"/>
</dbReference>
<feature type="signal peptide" evidence="1">
    <location>
        <begin position="1"/>
        <end position="25"/>
    </location>
</feature>
<dbReference type="Gene3D" id="3.40.50.1820">
    <property type="entry name" value="alpha/beta hydrolase"/>
    <property type="match status" value="1"/>
</dbReference>
<dbReference type="AlphaFoldDB" id="A0A1Y2C316"/>
<name>A0A1Y2C316_9FUNG</name>
<dbReference type="Pfam" id="PF18435">
    <property type="entry name" value="EstA_Ig_like"/>
    <property type="match status" value="1"/>
</dbReference>
<evidence type="ECO:0000259" key="3">
    <source>
        <dbReference type="Pfam" id="PF18435"/>
    </source>
</evidence>
<keyword evidence="5" id="KW-1185">Reference proteome</keyword>
<sequence>MNAKLILKALFYATALFSVSVEGKAIRKCIPKGSKSAIGAQMIVQGYEWGPAVPKIIVEFQDKVSGFDIDTFAVKTDHVEREIIDVYNTDANGKKQKGASKYVGLELTVNASVIPFLGVSMGGEASPFTYDMDTGRNSWSTNYELNLDLNEGKTFKVGKSEYGSDKKVWKTFKYNLAENYVVPETKDWKKDSFTAHNITLQRASFIPKGVEKDGVTALAKEGIQKYFISDDLKGAYVLAVQTPTMWMDRGNSTYNNDIFGKRQTSIYDAVLFEAIKDYVATNSDIDTDRIYVGGCSNGGYMTMNLMFEHGDFFTAFYPICEAYMDRNISEDMIDDVKDYNIWFLHSEDDTTVDPLATSISTYYRLMNAGAKNVHYTLTDHVIGTDDPEVQYMGHYSWVYAFNDQVKNQFDNAKVVADFENITIKDGKVTTTDNYVTNANCNKDGNMWSWLASQRKN</sequence>
<dbReference type="Pfam" id="PF00326">
    <property type="entry name" value="Peptidase_S9"/>
    <property type="match status" value="1"/>
</dbReference>
<proteinExistence type="predicted"/>
<dbReference type="InterPro" id="IPR001375">
    <property type="entry name" value="Peptidase_S9_cat"/>
</dbReference>
<protein>
    <recommendedName>
        <fullName evidence="6">Alpha/beta-hydrolase</fullName>
    </recommendedName>
</protein>
<accession>A0A1Y2C316</accession>
<feature type="domain" description="Esterase Ig-like N-terminal" evidence="3">
    <location>
        <begin position="40"/>
        <end position="140"/>
    </location>
</feature>
<evidence type="ECO:0000313" key="5">
    <source>
        <dbReference type="Proteomes" id="UP000193920"/>
    </source>
</evidence>
<keyword evidence="1" id="KW-0732">Signal</keyword>
<dbReference type="Proteomes" id="UP000193920">
    <property type="component" value="Unassembled WGS sequence"/>
</dbReference>
<evidence type="ECO:0000313" key="4">
    <source>
        <dbReference type="EMBL" id="ORY41430.1"/>
    </source>
</evidence>
<feature type="chain" id="PRO_5012056286" description="Alpha/beta-hydrolase" evidence="1">
    <location>
        <begin position="26"/>
        <end position="456"/>
    </location>
</feature>
<dbReference type="Gene3D" id="2.60.40.2180">
    <property type="match status" value="1"/>
</dbReference>
<evidence type="ECO:0000256" key="1">
    <source>
        <dbReference type="SAM" id="SignalP"/>
    </source>
</evidence>
<dbReference type="GO" id="GO:0008236">
    <property type="term" value="F:serine-type peptidase activity"/>
    <property type="evidence" value="ECO:0007669"/>
    <property type="project" value="InterPro"/>
</dbReference>
<organism evidence="4 5">
    <name type="scientific">Neocallimastix californiae</name>
    <dbReference type="NCBI Taxonomy" id="1754190"/>
    <lineage>
        <taxon>Eukaryota</taxon>
        <taxon>Fungi</taxon>
        <taxon>Fungi incertae sedis</taxon>
        <taxon>Chytridiomycota</taxon>
        <taxon>Chytridiomycota incertae sedis</taxon>
        <taxon>Neocallimastigomycetes</taxon>
        <taxon>Neocallimastigales</taxon>
        <taxon>Neocallimastigaceae</taxon>
        <taxon>Neocallimastix</taxon>
    </lineage>
</organism>
<dbReference type="OrthoDB" id="2152248at2759"/>
<evidence type="ECO:0008006" key="6">
    <source>
        <dbReference type="Google" id="ProtNLM"/>
    </source>
</evidence>
<feature type="domain" description="Peptidase S9 prolyl oligopeptidase catalytic" evidence="2">
    <location>
        <begin position="274"/>
        <end position="407"/>
    </location>
</feature>
<reference evidence="4 5" key="1">
    <citation type="submission" date="2016-08" db="EMBL/GenBank/DDBJ databases">
        <title>A Parts List for Fungal Cellulosomes Revealed by Comparative Genomics.</title>
        <authorList>
            <consortium name="DOE Joint Genome Institute"/>
            <person name="Haitjema C.H."/>
            <person name="Gilmore S.P."/>
            <person name="Henske J.K."/>
            <person name="Solomon K.V."/>
            <person name="De Groot R."/>
            <person name="Kuo A."/>
            <person name="Mondo S.J."/>
            <person name="Salamov A.A."/>
            <person name="Labutti K."/>
            <person name="Zhao Z."/>
            <person name="Chiniquy J."/>
            <person name="Barry K."/>
            <person name="Brewer H.M."/>
            <person name="Purvine S.O."/>
            <person name="Wright A.T."/>
            <person name="Boxma B."/>
            <person name="Van Alen T."/>
            <person name="Hackstein J.H."/>
            <person name="Baker S.E."/>
            <person name="Grigoriev I.V."/>
            <person name="O'Malley M.A."/>
        </authorList>
    </citation>
    <scope>NUCLEOTIDE SEQUENCE [LARGE SCALE GENOMIC DNA]</scope>
    <source>
        <strain evidence="4 5">G1</strain>
    </source>
</reference>
<evidence type="ECO:0000259" key="2">
    <source>
        <dbReference type="Pfam" id="PF00326"/>
    </source>
</evidence>
<gene>
    <name evidence="4" type="ORF">LY90DRAFT_510219</name>
</gene>
<comment type="caution">
    <text evidence="4">The sequence shown here is derived from an EMBL/GenBank/DDBJ whole genome shotgun (WGS) entry which is preliminary data.</text>
</comment>
<dbReference type="InterPro" id="IPR041172">
    <property type="entry name" value="EstA_Ig-like_N"/>
</dbReference>
<dbReference type="SUPFAM" id="SSF53474">
    <property type="entry name" value="alpha/beta-Hydrolases"/>
    <property type="match status" value="1"/>
</dbReference>